<gene>
    <name evidence="23" type="ORF">KP79_PYT15553</name>
</gene>
<evidence type="ECO:0000256" key="2">
    <source>
        <dbReference type="ARBA" id="ARBA00007489"/>
    </source>
</evidence>
<feature type="transmembrane region" description="Helical" evidence="21">
    <location>
        <begin position="45"/>
        <end position="66"/>
    </location>
</feature>
<evidence type="ECO:0000256" key="3">
    <source>
        <dbReference type="ARBA" id="ARBA00022448"/>
    </source>
</evidence>
<dbReference type="AlphaFoldDB" id="A0A210QGV9"/>
<feature type="transmembrane region" description="Helical" evidence="21">
    <location>
        <begin position="141"/>
        <end position="160"/>
    </location>
</feature>
<comment type="subcellular location">
    <subcellularLocation>
        <location evidence="1">Cell membrane</location>
        <topology evidence="1">Multi-pass membrane protein</topology>
    </subcellularLocation>
</comment>
<dbReference type="Pfam" id="PF01699">
    <property type="entry name" value="Na_Ca_ex"/>
    <property type="match status" value="2"/>
</dbReference>
<protein>
    <submittedName>
        <fullName evidence="23">Sodium/calcium exchanger 2</fullName>
    </submittedName>
</protein>
<evidence type="ECO:0000256" key="13">
    <source>
        <dbReference type="ARBA" id="ARBA00022989"/>
    </source>
</evidence>
<keyword evidence="14" id="KW-0915">Sodium</keyword>
<feature type="transmembrane region" description="Helical" evidence="21">
    <location>
        <begin position="203"/>
        <end position="221"/>
    </location>
</feature>
<comment type="similarity">
    <text evidence="2">Belongs to the Ca(2+):cation antiporter (CaCA) (TC 2.A.19) family. SLC8 subfamily.</text>
</comment>
<dbReference type="InterPro" id="IPR038081">
    <property type="entry name" value="CalX-like_sf"/>
</dbReference>
<feature type="transmembrane region" description="Helical" evidence="21">
    <location>
        <begin position="865"/>
        <end position="885"/>
    </location>
</feature>
<dbReference type="InterPro" id="IPR044880">
    <property type="entry name" value="NCX_ion-bd_dom_sf"/>
</dbReference>
<dbReference type="Gene3D" id="2.60.40.2030">
    <property type="match status" value="2"/>
</dbReference>
<keyword evidence="3" id="KW-0813">Transport</keyword>
<keyword evidence="6" id="KW-0109">Calcium transport</keyword>
<evidence type="ECO:0000256" key="5">
    <source>
        <dbReference type="ARBA" id="ARBA00022475"/>
    </source>
</evidence>
<dbReference type="Gene3D" id="1.20.1420.30">
    <property type="entry name" value="NCX, central ion-binding region"/>
    <property type="match status" value="2"/>
</dbReference>
<sequence length="930" mass="101494">MATYNHLEYYSNGYVVEYVENGSLPCSSYILLPAENLWPKAFRGFLYILAIAYIFLGVAIASDIFMSSIEVITSKKKKVVSWDEEKQVKVEREVLVWNETVANLTLMALGSSAPEILLAVIETAKNLGNQEVEDSLGTFTIIGSAAFNLLIITSICIVSVPTPDVKNIREFGVFLLTAAWSLWAYVWMLLVVQYITPGVIDPWEAWVTLGYMPLFVIAAYCQDSGWWCKKKKVTSEEDPSDENVRIMTHQARKGSLTGHAIPGKELHVLEAEKQQRLSPEERHVNGEVCMTPESDSVNTSTNISVHFDNESHNDKGTAGADQGSVSERLNVEKSTKEPQAFARASIQKEDELSDHGSSESLLHDYIEKTSMAVRAQFRHAVVSAMTGNKKMRTGSGKASARFAEVVQTVQNINIKGKMPTGELFGKFTFASDRYAVLESTGTLDVDVLFHRNLPKPGSKPQIANGDAGAAKGGKVAPSSESEQTFTGDVTVEYETREGSAKAGKDFKYTQGFLTFKENEFTKSITIPVINDQQFESDVDFYIILKNPNNGSNIGDPSVTRVTIVDDDEPGEFLFEHPHCYADLKSGKVSCRVVREHGFDGKVTMEYSTIDGTAPGGKEIGANADYVHTEGILTFSHAETSKTIEINIKKDAKGSKNFIIAIKNPSLGAKIGQRSATVCHINKESVDDRIADVMNAEAEGEEEDISWGAQFVSALTIEGSTDEDGNEVNPSCVDYLLHFLTILWKVIGACVPPTKYLGAWPTFVLSLLYIGALTFLVEQLGHLIGCVVGLKTSVTGITIIALGTSLPDTFASRTAARQDEHADAAIGNVTGSNSVNVFLGLGLPWVLSTSYGLATGTEVKVPAGNLTQSVIIFTILGFLCIIVLILRRKFVGGELGGANPYVKWGTSILLLVFWCIYILLSSLKAYDVISL</sequence>
<reference evidence="23 24" key="1">
    <citation type="journal article" date="2017" name="Nat. Ecol. Evol.">
        <title>Scallop genome provides insights into evolution of bilaterian karyotype and development.</title>
        <authorList>
            <person name="Wang S."/>
            <person name="Zhang J."/>
            <person name="Jiao W."/>
            <person name="Li J."/>
            <person name="Xun X."/>
            <person name="Sun Y."/>
            <person name="Guo X."/>
            <person name="Huan P."/>
            <person name="Dong B."/>
            <person name="Zhang L."/>
            <person name="Hu X."/>
            <person name="Sun X."/>
            <person name="Wang J."/>
            <person name="Zhao C."/>
            <person name="Wang Y."/>
            <person name="Wang D."/>
            <person name="Huang X."/>
            <person name="Wang R."/>
            <person name="Lv J."/>
            <person name="Li Y."/>
            <person name="Zhang Z."/>
            <person name="Liu B."/>
            <person name="Lu W."/>
            <person name="Hui Y."/>
            <person name="Liang J."/>
            <person name="Zhou Z."/>
            <person name="Hou R."/>
            <person name="Li X."/>
            <person name="Liu Y."/>
            <person name="Li H."/>
            <person name="Ning X."/>
            <person name="Lin Y."/>
            <person name="Zhao L."/>
            <person name="Xing Q."/>
            <person name="Dou J."/>
            <person name="Li Y."/>
            <person name="Mao J."/>
            <person name="Guo H."/>
            <person name="Dou H."/>
            <person name="Li T."/>
            <person name="Mu C."/>
            <person name="Jiang W."/>
            <person name="Fu Q."/>
            <person name="Fu X."/>
            <person name="Miao Y."/>
            <person name="Liu J."/>
            <person name="Yu Q."/>
            <person name="Li R."/>
            <person name="Liao H."/>
            <person name="Li X."/>
            <person name="Kong Y."/>
            <person name="Jiang Z."/>
            <person name="Chourrout D."/>
            <person name="Li R."/>
            <person name="Bao Z."/>
        </authorList>
    </citation>
    <scope>NUCLEOTIDE SEQUENCE [LARGE SCALE GENOMIC DNA]</scope>
    <source>
        <strain evidence="23 24">PY_sf001</strain>
    </source>
</reference>
<feature type="region of interest" description="Disordered" evidence="20">
    <location>
        <begin position="306"/>
        <end position="357"/>
    </location>
</feature>
<keyword evidence="15" id="KW-0406">Ion transport</keyword>
<keyword evidence="24" id="KW-1185">Reference proteome</keyword>
<keyword evidence="7 21" id="KW-0812">Transmembrane</keyword>
<keyword evidence="8" id="KW-0479">Metal-binding</keyword>
<evidence type="ECO:0000256" key="6">
    <source>
        <dbReference type="ARBA" id="ARBA00022568"/>
    </source>
</evidence>
<feature type="transmembrane region" description="Helical" evidence="21">
    <location>
        <begin position="906"/>
        <end position="925"/>
    </location>
</feature>
<evidence type="ECO:0000256" key="10">
    <source>
        <dbReference type="ARBA" id="ARBA00022737"/>
    </source>
</evidence>
<evidence type="ECO:0000256" key="8">
    <source>
        <dbReference type="ARBA" id="ARBA00022723"/>
    </source>
</evidence>
<dbReference type="Proteomes" id="UP000242188">
    <property type="component" value="Unassembled WGS sequence"/>
</dbReference>
<keyword evidence="4" id="KW-0050">Antiport</keyword>
<keyword evidence="13 21" id="KW-1133">Transmembrane helix</keyword>
<evidence type="ECO:0000313" key="23">
    <source>
        <dbReference type="EMBL" id="OWF47929.1"/>
    </source>
</evidence>
<evidence type="ECO:0000256" key="18">
    <source>
        <dbReference type="ARBA" id="ARBA00023201"/>
    </source>
</evidence>
<dbReference type="InterPro" id="IPR004836">
    <property type="entry name" value="Na_Ca_Ex"/>
</dbReference>
<evidence type="ECO:0000256" key="12">
    <source>
        <dbReference type="ARBA" id="ARBA00022860"/>
    </source>
</evidence>
<dbReference type="GO" id="GO:0098794">
    <property type="term" value="C:postsynapse"/>
    <property type="evidence" value="ECO:0007669"/>
    <property type="project" value="TreeGrafter"/>
</dbReference>
<evidence type="ECO:0000256" key="15">
    <source>
        <dbReference type="ARBA" id="ARBA00023065"/>
    </source>
</evidence>
<keyword evidence="10" id="KW-0677">Repeat</keyword>
<dbReference type="InterPro" id="IPR003644">
    <property type="entry name" value="Calx_beta"/>
</dbReference>
<dbReference type="PRINTS" id="PR01259">
    <property type="entry name" value="NACAEXCHNGR"/>
</dbReference>
<keyword evidence="11" id="KW-0106">Calcium</keyword>
<accession>A0A210QGV9</accession>
<feature type="transmembrane region" description="Helical" evidence="21">
    <location>
        <begin position="781"/>
        <end position="803"/>
    </location>
</feature>
<feature type="region of interest" description="Disordered" evidence="20">
    <location>
        <begin position="456"/>
        <end position="486"/>
    </location>
</feature>
<keyword evidence="16 21" id="KW-0472">Membrane</keyword>
<dbReference type="GO" id="GO:0005432">
    <property type="term" value="F:calcium:sodium antiporter activity"/>
    <property type="evidence" value="ECO:0007669"/>
    <property type="project" value="InterPro"/>
</dbReference>
<dbReference type="GO" id="GO:0098703">
    <property type="term" value="P:calcium ion import across plasma membrane"/>
    <property type="evidence" value="ECO:0007669"/>
    <property type="project" value="TreeGrafter"/>
</dbReference>
<evidence type="ECO:0000259" key="22">
    <source>
        <dbReference type="SMART" id="SM00237"/>
    </source>
</evidence>
<dbReference type="PANTHER" id="PTHR11878:SF70">
    <property type="entry name" value="CALX-BETA DOMAIN-CONTAINING PROTEIN"/>
    <property type="match status" value="1"/>
</dbReference>
<name>A0A210QGV9_MIZYE</name>
<dbReference type="PANTHER" id="PTHR11878">
    <property type="entry name" value="SODIUM/CALCIUM EXCHANGER"/>
    <property type="match status" value="1"/>
</dbReference>
<comment type="catalytic activity">
    <reaction evidence="19">
        <text>Ca(2+)(in) + 3 Na(+)(out) = Ca(2+)(out) + 3 Na(+)(in)</text>
        <dbReference type="Rhea" id="RHEA:69955"/>
        <dbReference type="ChEBI" id="CHEBI:29101"/>
        <dbReference type="ChEBI" id="CHEBI:29108"/>
    </reaction>
</comment>
<evidence type="ECO:0000256" key="17">
    <source>
        <dbReference type="ARBA" id="ARBA00023180"/>
    </source>
</evidence>
<feature type="domain" description="Calx-beta" evidence="22">
    <location>
        <begin position="559"/>
        <end position="662"/>
    </location>
</feature>
<evidence type="ECO:0000256" key="4">
    <source>
        <dbReference type="ARBA" id="ARBA00022449"/>
    </source>
</evidence>
<keyword evidence="12" id="KW-0112">Calmodulin-binding</keyword>
<dbReference type="GO" id="GO:0046872">
    <property type="term" value="F:metal ion binding"/>
    <property type="evidence" value="ECO:0007669"/>
    <property type="project" value="UniProtKB-KW"/>
</dbReference>
<keyword evidence="17" id="KW-0325">Glycoprotein</keyword>
<dbReference type="GO" id="GO:0042383">
    <property type="term" value="C:sarcolemma"/>
    <property type="evidence" value="ECO:0007669"/>
    <property type="project" value="TreeGrafter"/>
</dbReference>
<evidence type="ECO:0000256" key="19">
    <source>
        <dbReference type="ARBA" id="ARBA00033667"/>
    </source>
</evidence>
<evidence type="ECO:0000313" key="24">
    <source>
        <dbReference type="Proteomes" id="UP000242188"/>
    </source>
</evidence>
<feature type="domain" description="Calx-beta" evidence="22">
    <location>
        <begin position="414"/>
        <end position="545"/>
    </location>
</feature>
<evidence type="ECO:0000256" key="14">
    <source>
        <dbReference type="ARBA" id="ARBA00023053"/>
    </source>
</evidence>
<feature type="transmembrane region" description="Helical" evidence="21">
    <location>
        <begin position="824"/>
        <end position="845"/>
    </location>
</feature>
<comment type="caution">
    <text evidence="23">The sequence shown here is derived from an EMBL/GenBank/DDBJ whole genome shotgun (WGS) entry which is preliminary data.</text>
</comment>
<evidence type="ECO:0000256" key="1">
    <source>
        <dbReference type="ARBA" id="ARBA00004651"/>
    </source>
</evidence>
<feature type="transmembrane region" description="Helical" evidence="21">
    <location>
        <begin position="756"/>
        <end position="775"/>
    </location>
</feature>
<feature type="compositionally biased region" description="Basic and acidic residues" evidence="20">
    <location>
        <begin position="346"/>
        <end position="357"/>
    </location>
</feature>
<dbReference type="GO" id="GO:0005516">
    <property type="term" value="F:calmodulin binding"/>
    <property type="evidence" value="ECO:0007669"/>
    <property type="project" value="UniProtKB-KW"/>
</dbReference>
<feature type="compositionally biased region" description="Low complexity" evidence="20">
    <location>
        <begin position="463"/>
        <end position="476"/>
    </location>
</feature>
<dbReference type="GO" id="GO:0007154">
    <property type="term" value="P:cell communication"/>
    <property type="evidence" value="ECO:0007669"/>
    <property type="project" value="InterPro"/>
</dbReference>
<dbReference type="Pfam" id="PF03160">
    <property type="entry name" value="Calx-beta"/>
    <property type="match status" value="1"/>
</dbReference>
<dbReference type="SUPFAM" id="SSF141072">
    <property type="entry name" value="CalX-like"/>
    <property type="match status" value="2"/>
</dbReference>
<evidence type="ECO:0000256" key="11">
    <source>
        <dbReference type="ARBA" id="ARBA00022837"/>
    </source>
</evidence>
<dbReference type="OrthoDB" id="418484at2759"/>
<organism evidence="23 24">
    <name type="scientific">Mizuhopecten yessoensis</name>
    <name type="common">Japanese scallop</name>
    <name type="synonym">Patinopecten yessoensis</name>
    <dbReference type="NCBI Taxonomy" id="6573"/>
    <lineage>
        <taxon>Eukaryota</taxon>
        <taxon>Metazoa</taxon>
        <taxon>Spiralia</taxon>
        <taxon>Lophotrochozoa</taxon>
        <taxon>Mollusca</taxon>
        <taxon>Bivalvia</taxon>
        <taxon>Autobranchia</taxon>
        <taxon>Pteriomorphia</taxon>
        <taxon>Pectinida</taxon>
        <taxon>Pectinoidea</taxon>
        <taxon>Pectinidae</taxon>
        <taxon>Mizuhopecten</taxon>
    </lineage>
</organism>
<keyword evidence="5" id="KW-1003">Cell membrane</keyword>
<evidence type="ECO:0000256" key="7">
    <source>
        <dbReference type="ARBA" id="ARBA00022692"/>
    </source>
</evidence>
<evidence type="ECO:0000256" key="20">
    <source>
        <dbReference type="SAM" id="MobiDB-lite"/>
    </source>
</evidence>
<keyword evidence="9" id="KW-0732">Signal</keyword>
<evidence type="ECO:0000256" key="9">
    <source>
        <dbReference type="ARBA" id="ARBA00022729"/>
    </source>
</evidence>
<evidence type="ECO:0000256" key="21">
    <source>
        <dbReference type="SAM" id="Phobius"/>
    </source>
</evidence>
<proteinExistence type="inferred from homology"/>
<evidence type="ECO:0000256" key="16">
    <source>
        <dbReference type="ARBA" id="ARBA00023136"/>
    </source>
</evidence>
<keyword evidence="18" id="KW-0739">Sodium transport</keyword>
<dbReference type="SMART" id="SM00237">
    <property type="entry name" value="Calx_beta"/>
    <property type="match status" value="2"/>
</dbReference>
<dbReference type="InterPro" id="IPR051171">
    <property type="entry name" value="CaCA"/>
</dbReference>
<dbReference type="GO" id="GO:0030424">
    <property type="term" value="C:axon"/>
    <property type="evidence" value="ECO:0007669"/>
    <property type="project" value="TreeGrafter"/>
</dbReference>
<dbReference type="EMBL" id="NEDP02003748">
    <property type="protein sequence ID" value="OWF47929.1"/>
    <property type="molecule type" value="Genomic_DNA"/>
</dbReference>
<dbReference type="InterPro" id="IPR004837">
    <property type="entry name" value="NaCa_Exmemb"/>
</dbReference>
<feature type="transmembrane region" description="Helical" evidence="21">
    <location>
        <begin position="172"/>
        <end position="191"/>
    </location>
</feature>